<dbReference type="InterPro" id="IPR038459">
    <property type="entry name" value="MT_TRM10-typ_sf"/>
</dbReference>
<evidence type="ECO:0000256" key="1">
    <source>
        <dbReference type="ARBA" id="ARBA00008045"/>
    </source>
</evidence>
<name>A0A4S2L3W6_9HYME</name>
<keyword evidence="6" id="KW-0479">Metal-binding</keyword>
<dbReference type="Gene3D" id="3.40.1280.30">
    <property type="match status" value="1"/>
</dbReference>
<dbReference type="GO" id="GO:0008270">
    <property type="term" value="F:zinc ion binding"/>
    <property type="evidence" value="ECO:0007669"/>
    <property type="project" value="UniProtKB-KW"/>
</dbReference>
<evidence type="ECO:0000256" key="4">
    <source>
        <dbReference type="ARBA" id="ARBA00022679"/>
    </source>
</evidence>
<dbReference type="SUPFAM" id="SSF46579">
    <property type="entry name" value="Prefoldin"/>
    <property type="match status" value="1"/>
</dbReference>
<dbReference type="EMBL" id="QBLH01000476">
    <property type="protein sequence ID" value="TGZ55209.1"/>
    <property type="molecule type" value="Genomic_DNA"/>
</dbReference>
<comment type="caution">
    <text evidence="15">The sequence shown here is derived from an EMBL/GenBank/DDBJ whole genome shotgun (WGS) entry which is preliminary data.</text>
</comment>
<feature type="domain" description="MYND-type" evidence="13">
    <location>
        <begin position="928"/>
        <end position="967"/>
    </location>
</feature>
<dbReference type="SUPFAM" id="SSF48452">
    <property type="entry name" value="TPR-like"/>
    <property type="match status" value="1"/>
</dbReference>
<feature type="transmembrane region" description="Helical" evidence="11">
    <location>
        <begin position="1051"/>
        <end position="1069"/>
    </location>
</feature>
<dbReference type="PROSITE" id="PS50865">
    <property type="entry name" value="ZF_MYND_2"/>
    <property type="match status" value="1"/>
</dbReference>
<dbReference type="GO" id="GO:0006457">
    <property type="term" value="P:protein folding"/>
    <property type="evidence" value="ECO:0007669"/>
    <property type="project" value="InterPro"/>
</dbReference>
<keyword evidence="4" id="KW-0808">Transferase</keyword>
<dbReference type="InterPro" id="IPR011990">
    <property type="entry name" value="TPR-like_helical_dom_sf"/>
</dbReference>
<dbReference type="InterPro" id="IPR002893">
    <property type="entry name" value="Znf_MYND"/>
</dbReference>
<accession>A0A4S2L3W6</accession>
<evidence type="ECO:0000259" key="12">
    <source>
        <dbReference type="PROSITE" id="PS50280"/>
    </source>
</evidence>
<dbReference type="Pfam" id="PF01753">
    <property type="entry name" value="zf-MYND"/>
    <property type="match status" value="1"/>
</dbReference>
<dbReference type="InterPro" id="IPR001214">
    <property type="entry name" value="SET_dom"/>
</dbReference>
<dbReference type="InterPro" id="IPR028564">
    <property type="entry name" value="MT_TRM10-typ"/>
</dbReference>
<dbReference type="GO" id="GO:0008170">
    <property type="term" value="F:N-methyltransferase activity"/>
    <property type="evidence" value="ECO:0007669"/>
    <property type="project" value="UniProtKB-ARBA"/>
</dbReference>
<dbReference type="GO" id="GO:0005634">
    <property type="term" value="C:nucleus"/>
    <property type="evidence" value="ECO:0007669"/>
    <property type="project" value="TreeGrafter"/>
</dbReference>
<dbReference type="GO" id="GO:0008757">
    <property type="term" value="F:S-adenosylmethionine-dependent methyltransferase activity"/>
    <property type="evidence" value="ECO:0007669"/>
    <property type="project" value="UniProtKB-ARBA"/>
</dbReference>
<keyword evidence="8" id="KW-0862">Zinc</keyword>
<evidence type="ECO:0000256" key="8">
    <source>
        <dbReference type="ARBA" id="ARBA00022833"/>
    </source>
</evidence>
<dbReference type="Proteomes" id="UP000310200">
    <property type="component" value="Unassembled WGS sequence"/>
</dbReference>
<dbReference type="Pfam" id="PF01920">
    <property type="entry name" value="Prefoldin_2"/>
    <property type="match status" value="1"/>
</dbReference>
<dbReference type="GO" id="GO:0008033">
    <property type="term" value="P:tRNA processing"/>
    <property type="evidence" value="ECO:0007669"/>
    <property type="project" value="InterPro"/>
</dbReference>
<dbReference type="Gene3D" id="1.10.287.370">
    <property type="match status" value="1"/>
</dbReference>
<dbReference type="GO" id="GO:0005739">
    <property type="term" value="C:mitochondrion"/>
    <property type="evidence" value="ECO:0007669"/>
    <property type="project" value="InterPro"/>
</dbReference>
<comment type="subunit">
    <text evidence="2">Heterohexamer of two PFD-alpha type and four PFD-beta type subunits.</text>
</comment>
<keyword evidence="7 9" id="KW-0863">Zinc-finger</keyword>
<comment type="similarity">
    <text evidence="1">Belongs to the prefoldin subunit beta family.</text>
</comment>
<evidence type="ECO:0000313" key="16">
    <source>
        <dbReference type="Proteomes" id="UP000310200"/>
    </source>
</evidence>
<dbReference type="InterPro" id="IPR009053">
    <property type="entry name" value="Prefoldin"/>
</dbReference>
<evidence type="ECO:0000256" key="2">
    <source>
        <dbReference type="ARBA" id="ARBA00011695"/>
    </source>
</evidence>
<keyword evidence="5" id="KW-0949">S-adenosyl-L-methionine</keyword>
<feature type="coiled-coil region" evidence="10">
    <location>
        <begin position="140"/>
        <end position="170"/>
    </location>
</feature>
<protein>
    <submittedName>
        <fullName evidence="15">Uncharacterized protein</fullName>
    </submittedName>
</protein>
<dbReference type="GO" id="GO:0042826">
    <property type="term" value="F:histone deacetylase binding"/>
    <property type="evidence" value="ECO:0007669"/>
    <property type="project" value="TreeGrafter"/>
</dbReference>
<reference evidence="15 16" key="1">
    <citation type="journal article" date="2019" name="Philos. Trans. R. Soc. Lond., B, Biol. Sci.">
        <title>Ant behaviour and brain gene expression of defending hosts depend on the ecological success of the intruding social parasite.</title>
        <authorList>
            <person name="Kaur R."/>
            <person name="Stoldt M."/>
            <person name="Jongepier E."/>
            <person name="Feldmeyer B."/>
            <person name="Menzel F."/>
            <person name="Bornberg-Bauer E."/>
            <person name="Foitzik S."/>
        </authorList>
    </citation>
    <scope>NUCLEOTIDE SEQUENCE [LARGE SCALE GENOMIC DNA]</scope>
    <source>
        <tissue evidence="15">Whole body</tissue>
    </source>
</reference>
<dbReference type="GO" id="GO:0051082">
    <property type="term" value="F:unfolded protein binding"/>
    <property type="evidence" value="ECO:0007669"/>
    <property type="project" value="InterPro"/>
</dbReference>
<keyword evidence="11" id="KW-1133">Transmembrane helix</keyword>
<evidence type="ECO:0000256" key="5">
    <source>
        <dbReference type="ARBA" id="ARBA00022691"/>
    </source>
</evidence>
<dbReference type="InterPro" id="IPR046341">
    <property type="entry name" value="SET_dom_sf"/>
</dbReference>
<dbReference type="PANTHER" id="PTHR46165:SF2">
    <property type="entry name" value="SET AND MYND DOMAIN-CONTAINING PROTEIN 4"/>
    <property type="match status" value="1"/>
</dbReference>
<dbReference type="Gene3D" id="2.170.270.10">
    <property type="entry name" value="SET domain"/>
    <property type="match status" value="1"/>
</dbReference>
<evidence type="ECO:0000256" key="10">
    <source>
        <dbReference type="SAM" id="Coils"/>
    </source>
</evidence>
<dbReference type="GO" id="GO:0008276">
    <property type="term" value="F:protein methyltransferase activity"/>
    <property type="evidence" value="ECO:0007669"/>
    <property type="project" value="UniProtKB-ARBA"/>
</dbReference>
<keyword evidence="11" id="KW-0472">Membrane</keyword>
<dbReference type="Pfam" id="PF00856">
    <property type="entry name" value="SET"/>
    <property type="match status" value="1"/>
</dbReference>
<dbReference type="STRING" id="300112.A0A4S2L3W6"/>
<evidence type="ECO:0000256" key="6">
    <source>
        <dbReference type="ARBA" id="ARBA00022723"/>
    </source>
</evidence>
<feature type="coiled-coil region" evidence="10">
    <location>
        <begin position="511"/>
        <end position="609"/>
    </location>
</feature>
<evidence type="ECO:0000256" key="3">
    <source>
        <dbReference type="ARBA" id="ARBA00022603"/>
    </source>
</evidence>
<evidence type="ECO:0000256" key="7">
    <source>
        <dbReference type="ARBA" id="ARBA00022771"/>
    </source>
</evidence>
<keyword evidence="10" id="KW-0175">Coiled coil</keyword>
<keyword evidence="3" id="KW-0489">Methyltransferase</keyword>
<feature type="domain" description="SAM-dependent MTase TRM10-type" evidence="14">
    <location>
        <begin position="196"/>
        <end position="391"/>
    </location>
</feature>
<evidence type="ECO:0000313" key="15">
    <source>
        <dbReference type="EMBL" id="TGZ55209.1"/>
    </source>
</evidence>
<dbReference type="InterPro" id="IPR052097">
    <property type="entry name" value="SET-MYND_domain_protein"/>
</dbReference>
<dbReference type="CDD" id="cd23165">
    <property type="entry name" value="Prefoldin_4"/>
    <property type="match status" value="1"/>
</dbReference>
<keyword evidence="16" id="KW-1185">Reference proteome</keyword>
<dbReference type="PROSITE" id="PS51675">
    <property type="entry name" value="SAM_MT_TRM10"/>
    <property type="match status" value="1"/>
</dbReference>
<sequence length="1298" mass="149990">MRMLNNVRRCLTVSVRTRGKLLIRSIHENVLSPVLHSRANARRSNNAVYKRFYCQAKIDEQNLKSIDLKNQQDKLDQQKLDDVLSDPENKKRFQILELELDVLRHNAERVPDNIEPSDWLLLLNSPTKTRRKRYLEFLWRNERASENEKAKKALKKAEALAKKEAELADDTGEMKYGLLHNTLFMRIYETTINRFYNGKLLQSMMFEPKLVFDCGYDDDMNHREIHNCAKQLSLAFASNRLHADPMCLYFCNFNKDGLLKRYLHQNIPTLMNDDFPVTVTSQSYLDLFPKNQLVYLTPHCRVNLNEYDPDAVYIIGALVDKTNSQPLSLAKAKREGISMAKFPIDTYLDWGASSSKNLTLDQCTRIMLDLRHTRDWNKALSNNVPTRKLRSARENSLRQKLYKSISSDTYKIEEPAEVPLKDFTFGNRHVPRMRKRLLRLTADAILVFLTSLESRYSRFHLCFWIGLIRSAQTCLYTTGLITHGFEFYFPRGKNSQTGFQPDSDVHITFEEQQKINKFARQNAKLEDYKEELRVKQNELKNLEDASDELALMDDDVKIPYFIGEVFIYHCLEKTQSSLEDAKSKKKEEIARLEGKCVDLKTIMTELKTQLFILLYFYDAISPEKLNVIHLRTMSAQVIPAQHSLFLSSGLRLSTRIMEIAKELVLTLKQNNKSHVGYGLQKECEALVGHILQNMVRSQMPPLHGVTKNEEDSVRYREEGNQHFVMGDDLEAIECYTLSLAYADSDELMAYAHANRSAALYRKQLYKECLIDIDAALSHGYPKEKQRNLKDRGDKAITEIKRLLQLEDADHQRTTKSESVERIGNGTAILENDREIPKKQGAIANENYLHYAAKIPPRKPRYLQEEDFSKLTYGPSREAPAISDGIVISFSERYGRHYVATREFKPGDIVSIEDPYAHVIYEERYYTHCHYCLSRSYNLIPCPQCPIAQYCSENCRKLAWETCHQTECPILKLLTNLLNVDKDKIRMISKIIRLLIVVTENGTRIKELQQDMKTAESNSDNRTAGFTDTGILDSFSSRSALSLATNMTTRPLIGISAFACISALAVILLATQTRFFPKRYEIDDLKDISEFSELKFCASIMFRACVIMSSNCFSIQQEPGIVSGSGLYVAHSLYNHSCAPNTFRHFEGLTMITRALTPIRPGDQIFTSYGGVYAHMQRSERKQKILQDYFLDCDCPACKNDWPTYNEILRDHIGSISKNKQLVEKLRPFRERLLANMYDIEAVKAVLDILHREVSEHPCEEILHAEQYLKSYYLVYDYADYTTCTRFIIKLINNLKLAM</sequence>
<dbReference type="InterPro" id="IPR002777">
    <property type="entry name" value="PFD_beta-like"/>
</dbReference>
<dbReference type="GO" id="GO:0016272">
    <property type="term" value="C:prefoldin complex"/>
    <property type="evidence" value="ECO:0007669"/>
    <property type="project" value="InterPro"/>
</dbReference>
<dbReference type="Gene3D" id="1.25.40.10">
    <property type="entry name" value="Tetratricopeptide repeat domain"/>
    <property type="match status" value="1"/>
</dbReference>
<dbReference type="CDD" id="cd18102">
    <property type="entry name" value="Trm10_MRRP1"/>
    <property type="match status" value="1"/>
</dbReference>
<dbReference type="PANTHER" id="PTHR46165">
    <property type="entry name" value="SET AND MYND DOMAIN-CONTAINING PROTEIN 4"/>
    <property type="match status" value="1"/>
</dbReference>
<gene>
    <name evidence="15" type="ORF">DBV15_05100</name>
</gene>
<feature type="domain" description="SET" evidence="12">
    <location>
        <begin position="883"/>
        <end position="1169"/>
    </location>
</feature>
<dbReference type="GO" id="GO:0032259">
    <property type="term" value="P:methylation"/>
    <property type="evidence" value="ECO:0007669"/>
    <property type="project" value="UniProtKB-KW"/>
</dbReference>
<evidence type="ECO:0000259" key="14">
    <source>
        <dbReference type="PROSITE" id="PS51675"/>
    </source>
</evidence>
<keyword evidence="11" id="KW-0812">Transmembrane</keyword>
<evidence type="ECO:0000256" key="9">
    <source>
        <dbReference type="PROSITE-ProRule" id="PRU00134"/>
    </source>
</evidence>
<proteinExistence type="inferred from homology"/>
<organism evidence="15 16">
    <name type="scientific">Temnothorax longispinosus</name>
    <dbReference type="NCBI Taxonomy" id="300112"/>
    <lineage>
        <taxon>Eukaryota</taxon>
        <taxon>Metazoa</taxon>
        <taxon>Ecdysozoa</taxon>
        <taxon>Arthropoda</taxon>
        <taxon>Hexapoda</taxon>
        <taxon>Insecta</taxon>
        <taxon>Pterygota</taxon>
        <taxon>Neoptera</taxon>
        <taxon>Endopterygota</taxon>
        <taxon>Hymenoptera</taxon>
        <taxon>Apocrita</taxon>
        <taxon>Aculeata</taxon>
        <taxon>Formicoidea</taxon>
        <taxon>Formicidae</taxon>
        <taxon>Myrmicinae</taxon>
        <taxon>Temnothorax</taxon>
    </lineage>
</organism>
<dbReference type="PROSITE" id="PS50280">
    <property type="entry name" value="SET"/>
    <property type="match status" value="1"/>
</dbReference>
<dbReference type="Gene3D" id="6.10.140.2220">
    <property type="match status" value="1"/>
</dbReference>
<evidence type="ECO:0000256" key="11">
    <source>
        <dbReference type="SAM" id="Phobius"/>
    </source>
</evidence>
<evidence type="ECO:0000259" key="13">
    <source>
        <dbReference type="PROSITE" id="PS50865"/>
    </source>
</evidence>
<dbReference type="SUPFAM" id="SSF144232">
    <property type="entry name" value="HIT/MYND zinc finger-like"/>
    <property type="match status" value="1"/>
</dbReference>
<dbReference type="SUPFAM" id="SSF82199">
    <property type="entry name" value="SET domain"/>
    <property type="match status" value="1"/>
</dbReference>
<dbReference type="InterPro" id="IPR025812">
    <property type="entry name" value="Trm10_C_MTase_dom"/>
</dbReference>